<dbReference type="InterPro" id="IPR016166">
    <property type="entry name" value="FAD-bd_PCMH"/>
</dbReference>
<evidence type="ECO:0000256" key="15">
    <source>
        <dbReference type="ARBA" id="ARBA00034078"/>
    </source>
</evidence>
<dbReference type="PROSITE" id="PS00197">
    <property type="entry name" value="2FE2S_FER_1"/>
    <property type="match status" value="2"/>
</dbReference>
<evidence type="ECO:0000256" key="5">
    <source>
        <dbReference type="ARBA" id="ARBA00011738"/>
    </source>
</evidence>
<dbReference type="InterPro" id="IPR036856">
    <property type="entry name" value="Ald_Oxase/Xan_DH_a/b_sf"/>
</dbReference>
<reference evidence="18 19" key="1">
    <citation type="submission" date="2015-09" db="EMBL/GenBank/DDBJ databases">
        <title>Trachymyrmex zeteki WGS genome.</title>
        <authorList>
            <person name="Nygaard S."/>
            <person name="Hu H."/>
            <person name="Boomsma J."/>
            <person name="Zhang G."/>
        </authorList>
    </citation>
    <scope>NUCLEOTIDE SEQUENCE [LARGE SCALE GENOMIC DNA]</scope>
    <source>
        <strain evidence="18">Tzet28-1</strain>
        <tissue evidence="18">Whole body</tissue>
    </source>
</reference>
<gene>
    <name evidence="18" type="ORF">ALC60_06019</name>
</gene>
<organism evidence="18 19">
    <name type="scientific">Mycetomoellerius zeteki</name>
    <dbReference type="NCBI Taxonomy" id="64791"/>
    <lineage>
        <taxon>Eukaryota</taxon>
        <taxon>Metazoa</taxon>
        <taxon>Ecdysozoa</taxon>
        <taxon>Arthropoda</taxon>
        <taxon>Hexapoda</taxon>
        <taxon>Insecta</taxon>
        <taxon>Pterygota</taxon>
        <taxon>Neoptera</taxon>
        <taxon>Endopterygota</taxon>
        <taxon>Hymenoptera</taxon>
        <taxon>Apocrita</taxon>
        <taxon>Aculeata</taxon>
        <taxon>Formicoidea</taxon>
        <taxon>Formicidae</taxon>
        <taxon>Myrmicinae</taxon>
        <taxon>Mycetomoellerius</taxon>
    </lineage>
</organism>
<name>A0A151X3J9_9HYME</name>
<dbReference type="FunFam" id="3.90.1170.50:FF:000003">
    <property type="entry name" value="Aldehyde oxidase"/>
    <property type="match status" value="1"/>
</dbReference>
<keyword evidence="11" id="KW-0560">Oxidoreductase</keyword>
<dbReference type="InterPro" id="IPR016208">
    <property type="entry name" value="Ald_Oxase/xanthine_DH-like"/>
</dbReference>
<dbReference type="InterPro" id="IPR036010">
    <property type="entry name" value="2Fe-2S_ferredoxin-like_sf"/>
</dbReference>
<dbReference type="InterPro" id="IPR001041">
    <property type="entry name" value="2Fe-2S_ferredoxin-type"/>
</dbReference>
<dbReference type="Pfam" id="PF20256">
    <property type="entry name" value="MoCoBD_2"/>
    <property type="match status" value="3"/>
</dbReference>
<dbReference type="Pfam" id="PF01315">
    <property type="entry name" value="Ald_Xan_dh_C"/>
    <property type="match status" value="3"/>
</dbReference>
<dbReference type="Pfam" id="PF02738">
    <property type="entry name" value="MoCoBD_1"/>
    <property type="match status" value="3"/>
</dbReference>
<dbReference type="SMART" id="SM01008">
    <property type="entry name" value="Ald_Xan_dh_C"/>
    <property type="match status" value="3"/>
</dbReference>
<dbReference type="FunFam" id="3.30.365.10:FF:000001">
    <property type="entry name" value="Xanthine dehydrogenase oxidase"/>
    <property type="match status" value="2"/>
</dbReference>
<dbReference type="InterPro" id="IPR002346">
    <property type="entry name" value="Mopterin_DH_FAD-bd"/>
</dbReference>
<dbReference type="PANTHER" id="PTHR11908:SF132">
    <property type="entry name" value="ALDEHYDE OXIDASE 1-RELATED"/>
    <property type="match status" value="1"/>
</dbReference>
<dbReference type="FunFam" id="3.30.465.10:FF:000013">
    <property type="entry name" value="Aldehyde oxidase"/>
    <property type="match status" value="3"/>
</dbReference>
<evidence type="ECO:0000256" key="6">
    <source>
        <dbReference type="ARBA" id="ARBA00022505"/>
    </source>
</evidence>
<dbReference type="EMBL" id="KQ982557">
    <property type="protein sequence ID" value="KYQ55016.1"/>
    <property type="molecule type" value="Genomic_DNA"/>
</dbReference>
<dbReference type="FunFam" id="3.30.390.50:FF:000003">
    <property type="entry name" value="Aldehyde oxidase1"/>
    <property type="match status" value="1"/>
</dbReference>
<dbReference type="InterPro" id="IPR006058">
    <property type="entry name" value="2Fe2S_fd_BS"/>
</dbReference>
<keyword evidence="19" id="KW-1185">Reference proteome</keyword>
<evidence type="ECO:0000313" key="19">
    <source>
        <dbReference type="Proteomes" id="UP000075809"/>
    </source>
</evidence>
<dbReference type="Gene3D" id="3.30.365.10">
    <property type="entry name" value="Aldehyde oxidase/xanthine dehydrogenase, molybdopterin binding domain"/>
    <property type="match status" value="13"/>
</dbReference>
<dbReference type="PROSITE" id="PS51387">
    <property type="entry name" value="FAD_PCMH"/>
    <property type="match status" value="3"/>
</dbReference>
<dbReference type="InterPro" id="IPR012675">
    <property type="entry name" value="Beta-grasp_dom_sf"/>
</dbReference>
<dbReference type="Gene3D" id="3.30.390.50">
    <property type="entry name" value="CO dehydrogenase flavoprotein, C-terminal domain"/>
    <property type="match status" value="3"/>
</dbReference>
<dbReference type="Gene3D" id="3.90.1170.50">
    <property type="entry name" value="Aldehyde oxidase/xanthine dehydrogenase, a/b hammerhead"/>
    <property type="match status" value="3"/>
</dbReference>
<dbReference type="SUPFAM" id="SSF56003">
    <property type="entry name" value="Molybdenum cofactor-binding domain"/>
    <property type="match status" value="3"/>
</dbReference>
<dbReference type="SUPFAM" id="SSF54665">
    <property type="entry name" value="CO dehydrogenase molybdoprotein N-domain-like"/>
    <property type="match status" value="3"/>
</dbReference>
<comment type="similarity">
    <text evidence="4">Belongs to the xanthine dehydrogenase family.</text>
</comment>
<dbReference type="InterPro" id="IPR036683">
    <property type="entry name" value="CO_DH_flav_C_dom_sf"/>
</dbReference>
<keyword evidence="8" id="KW-0001">2Fe-2S</keyword>
<evidence type="ECO:0000256" key="8">
    <source>
        <dbReference type="ARBA" id="ARBA00022714"/>
    </source>
</evidence>
<dbReference type="Gene3D" id="1.10.150.120">
    <property type="entry name" value="[2Fe-2S]-binding domain"/>
    <property type="match status" value="3"/>
</dbReference>
<evidence type="ECO:0000256" key="9">
    <source>
        <dbReference type="ARBA" id="ARBA00022723"/>
    </source>
</evidence>
<keyword evidence="6" id="KW-0500">Molybdenum</keyword>
<keyword evidence="14" id="KW-0576">Peroxisome</keyword>
<dbReference type="GO" id="GO:0051537">
    <property type="term" value="F:2 iron, 2 sulfur cluster binding"/>
    <property type="evidence" value="ECO:0007669"/>
    <property type="project" value="UniProtKB-KW"/>
</dbReference>
<dbReference type="InterPro" id="IPR005107">
    <property type="entry name" value="CO_DH_flav_C"/>
</dbReference>
<evidence type="ECO:0000256" key="2">
    <source>
        <dbReference type="ARBA" id="ARBA00001974"/>
    </source>
</evidence>
<dbReference type="InterPro" id="IPR008274">
    <property type="entry name" value="AldOxase/xan_DH_MoCoBD1"/>
</dbReference>
<dbReference type="Gene3D" id="3.10.20.30">
    <property type="match status" value="2"/>
</dbReference>
<feature type="domain" description="2Fe-2S ferredoxin-type" evidence="16">
    <location>
        <begin position="2"/>
        <end position="83"/>
    </location>
</feature>
<evidence type="ECO:0000256" key="13">
    <source>
        <dbReference type="ARBA" id="ARBA00023014"/>
    </source>
</evidence>
<comment type="cofactor">
    <cofactor evidence="15">
        <name>[2Fe-2S] cluster</name>
        <dbReference type="ChEBI" id="CHEBI:190135"/>
    </cofactor>
</comment>
<dbReference type="Pfam" id="PF01799">
    <property type="entry name" value="Fer2_2"/>
    <property type="match status" value="3"/>
</dbReference>
<comment type="subcellular location">
    <subcellularLocation>
        <location evidence="3">Peroxisome</location>
    </subcellularLocation>
</comment>
<accession>A0A151X3J9</accession>
<dbReference type="InterPro" id="IPR036318">
    <property type="entry name" value="FAD-bd_PCMH-like_sf"/>
</dbReference>
<keyword evidence="13" id="KW-0411">Iron-sulfur</keyword>
<evidence type="ECO:0000259" key="17">
    <source>
        <dbReference type="PROSITE" id="PS51387"/>
    </source>
</evidence>
<evidence type="ECO:0000256" key="3">
    <source>
        <dbReference type="ARBA" id="ARBA00004275"/>
    </source>
</evidence>
<dbReference type="Proteomes" id="UP000075809">
    <property type="component" value="Unassembled WGS sequence"/>
</dbReference>
<dbReference type="Pfam" id="PF03450">
    <property type="entry name" value="CO_deh_flav_C"/>
    <property type="match status" value="3"/>
</dbReference>
<proteinExistence type="inferred from homology"/>
<feature type="domain" description="FAD-binding PCMH-type" evidence="17">
    <location>
        <begin position="1427"/>
        <end position="1607"/>
    </location>
</feature>
<keyword evidence="12" id="KW-0408">Iron</keyword>
<dbReference type="SUPFAM" id="SSF47741">
    <property type="entry name" value="CO dehydrogenase ISP C-domain like"/>
    <property type="match status" value="3"/>
</dbReference>
<comment type="cofactor">
    <cofactor evidence="2">
        <name>FAD</name>
        <dbReference type="ChEBI" id="CHEBI:57692"/>
    </cofactor>
</comment>
<keyword evidence="9" id="KW-0479">Metal-binding</keyword>
<evidence type="ECO:0000256" key="7">
    <source>
        <dbReference type="ARBA" id="ARBA00022630"/>
    </source>
</evidence>
<dbReference type="InterPro" id="IPR037165">
    <property type="entry name" value="AldOxase/xan_DH_Mopterin-bd_sf"/>
</dbReference>
<evidence type="ECO:0000256" key="12">
    <source>
        <dbReference type="ARBA" id="ARBA00023004"/>
    </source>
</evidence>
<dbReference type="STRING" id="64791.A0A151X3J9"/>
<dbReference type="Pfam" id="PF00941">
    <property type="entry name" value="FAD_binding_5"/>
    <property type="match status" value="3"/>
</dbReference>
<dbReference type="InterPro" id="IPR046867">
    <property type="entry name" value="AldOxase/xan_DH_MoCoBD2"/>
</dbReference>
<dbReference type="PANTHER" id="PTHR11908">
    <property type="entry name" value="XANTHINE DEHYDROGENASE"/>
    <property type="match status" value="1"/>
</dbReference>
<evidence type="ECO:0000256" key="4">
    <source>
        <dbReference type="ARBA" id="ARBA00006849"/>
    </source>
</evidence>
<comment type="subunit">
    <text evidence="5">Homodimer.</text>
</comment>
<dbReference type="InterPro" id="IPR016169">
    <property type="entry name" value="FAD-bd_PCMH_sub2"/>
</dbReference>
<evidence type="ECO:0000313" key="18">
    <source>
        <dbReference type="EMBL" id="KYQ55016.1"/>
    </source>
</evidence>
<dbReference type="Gene3D" id="3.30.465.10">
    <property type="match status" value="3"/>
</dbReference>
<dbReference type="GO" id="GO:0016491">
    <property type="term" value="F:oxidoreductase activity"/>
    <property type="evidence" value="ECO:0007669"/>
    <property type="project" value="UniProtKB-KW"/>
</dbReference>
<evidence type="ECO:0000259" key="16">
    <source>
        <dbReference type="PROSITE" id="PS51085"/>
    </source>
</evidence>
<dbReference type="InterPro" id="IPR036884">
    <property type="entry name" value="2Fe-2S-bd_dom_sf"/>
</dbReference>
<protein>
    <submittedName>
        <fullName evidence="18">Xanthine dehydrogenase</fullName>
    </submittedName>
</protein>
<keyword evidence="10" id="KW-0274">FAD</keyword>
<dbReference type="SMART" id="SM01092">
    <property type="entry name" value="CO_deh_flav_C"/>
    <property type="match status" value="3"/>
</dbReference>
<dbReference type="GO" id="GO:0071949">
    <property type="term" value="F:FAD binding"/>
    <property type="evidence" value="ECO:0007669"/>
    <property type="project" value="InterPro"/>
</dbReference>
<dbReference type="InterPro" id="IPR002888">
    <property type="entry name" value="2Fe-2S-bd"/>
</dbReference>
<dbReference type="InterPro" id="IPR000674">
    <property type="entry name" value="Ald_Oxase/Xan_DH_a/b"/>
</dbReference>
<evidence type="ECO:0000256" key="14">
    <source>
        <dbReference type="ARBA" id="ARBA00023140"/>
    </source>
</evidence>
<evidence type="ECO:0000256" key="11">
    <source>
        <dbReference type="ARBA" id="ARBA00023002"/>
    </source>
</evidence>
<dbReference type="SUPFAM" id="SSF55447">
    <property type="entry name" value="CO dehydrogenase flavoprotein C-terminal domain-like"/>
    <property type="match status" value="3"/>
</dbReference>
<dbReference type="FunFam" id="3.30.365.10:FF:000002">
    <property type="entry name" value="Xanthine dehydrogenase oxidase"/>
    <property type="match status" value="1"/>
</dbReference>
<dbReference type="SUPFAM" id="SSF56176">
    <property type="entry name" value="FAD-binding/transporter-associated domain-like"/>
    <property type="match status" value="3"/>
</dbReference>
<feature type="domain" description="FAD-binding PCMH-type" evidence="17">
    <location>
        <begin position="201"/>
        <end position="381"/>
    </location>
</feature>
<sequence length="3643" mass="410058">MNRLYIIIKSLPVSDDSLPIRTSLLSYIREYVGLRGTKAMCHEGGCGACIVNVRSRNKVIAVNSCLVPVLICQGWNIFTIESLGNHKKGYHSIQAMLADKNGSQCGYCSPGMVMNMYSLMLKSSRISMEQIENSFGGNICRCTGYRAILDAFKGFATDAKFNPYFRNYELHKIKPCRKYGMPCVRSCYDKQPSDEKRMLSVKLKDGHFYRTFSIENLFLILKANPLGTYTLNGGNTANGVYRSSIKDMYIDINYIQELRNIEKTDSTLVLGGSITLTVALQTFQKYSNDIGFKYLSQLAQYVEMIANVPVRNIATIAGNLMLKCQHKEFPSDLFLMLETVGAQVHVLESPSQKKNLYLWELLKLDMHHKIIYSIVLPSIDDNMYICRFYKIMSRAQNAYTHVNAGFLFKLNSDGEVLELPNIIFGGIGKHFLHAKRTEKVLVGKCIIKHPLSTVKEGLNTLHSEMYPNHELPDYSPKFRKILAEGLLYRFMLSIKPENINSFYRSGCFLLERGLSSGQQNYFTNKDLWPVNKPMSKLESLNQTSGEAQYCDDLLPFPREVFCAFVVTTVGNGQIREIDASKALEKKGVVAFFRAQDIPGKNLCISSASKLMFLPEDELLFAEKDVLYAGQPIGVIVADTHDVANEAAKLVEITYSERVKSSVISIEDALDSGDETRIRQSVNIPAQRKGNDIEHVLKGVFQCSSQYHYTLEAQSCVCVPVEGGMDVYPSSQWMDLIQVSIANCLNVQNNSINVHVRRLGGSYGSKISRNAQISCACALVCHTLNRPARFIMTMESNMQSIGKRSSARQEYEIVVNNNGIIQYFKSNQWSNCGSSFNEPQAELVAFYMQKSCYLTDTWKLNGFNVRTDLPSNTFCRGSGSTEAVAIMENIMEHIANVTNMDPIEVRLTNMNDVDKSVLETMIKDLLNLTNYNWNKKSIHDFNLHNRWKKKGIAMVPIKHLITYEEQFEAIVSICARDGSVCVTHSGIEIDQGINTKIAQITARILDIDIKSISVKQSNNLAAPNVSATGHSITTESCEFATVEACTQILKKLDPIKQKMKNPTWKDLIFKAYEENVNLYARYTLMTGPTEDKIKSYAVYGVTAAEVEIDLLTGQHIIRRVDIMIDAGLSVNPEIDIGQIEGAFVMGIGYWTSEDLVYHPYTGELINNRTWNYKPPGAKDIPEDFRVHLYKNSDNKVGIYGSKAIDEASLCMSYVIPIAFRYALNSARVEAGKKEEWYQLVSDDSIPVDTTLLVFIREYAKFRGTKAMCYEGECGACIVSVTFKDKTISVNSCLVPILICDGWNINTIEGIGNKRVGYNTIQAILAKKNGSQCGYCSPGMVMNMYSLGKGLSMQQIENSFDGNICRCTGYRAILDAFKGFATDAPPSMVKDIRDIEELYKIKACQKYGMPCIRSCYDKQFSDRNTMLSIKLKDAHFYKVYTIKDLFTIFEENPNATYILNGGNTAHGVYRSSKKDIYIDVNSVPDLHKISKSDFGLVLGGNVTLTTAIETFQKYSNDIGFKYLNQLAQHAEMIANITVRNIGTIAGNLMIKYQHNEFPSDLYLILESVGAHVIVQKSPSELQSFFLYEFLNIKMDHKIINRIMLYPLRDNEYVCRFYKIMPRAQNARGHVDAGFLFKLDDDGKVLELPNIIFTGINKHFLHAKHTEEVLVGKSVFDKKAQKSIMEMLHADLQPDHELPYYSPKFRKTLAEGLFYKFLLSIKPENVHPNYRSGGTLLKRGLSLGKQEYDTNEDIWPVSKPMPKLEAFEQTSGEVRYCNDVGPYLKEVFCAFVLTEIGNGKIESIDASNALKMEGVITFFNAEHIPGKNLCISAASKLMSLPEDELLFAEKDVLYAGQPVGVIVAETHNLANEAAKLVQITYNEPLKTKPVINIEDALNSQDNTRIRQSTNIPAKRKGTDIHHVIKGVFQCGSQYHHTLEPQSCVCIPVEDSMDVYPSSQWIDLIQVSIANCLKVRNNSVNVHVNRLGGSYGSKISRNAQISCACALVCYKLRRPARLIMTMESNMQSIGKRYSTRQEYEIGVSNDGIIQYLNSKHWSNCGSSFNEPQAAMIASYMERSCYLTDTWTFNGFDVRTDLPSNTFCQASGSTEAVAIMENIMEHIAKVTNKDPVAVRLANMNEVDKIALEPMIKDLSNMSNYEKRKNFISEYNFENRWKKKGIAMVLMKYLITNNYKGQFDAKVSICARDGSICVTHSGIEIDQGINTKIAQVAAHTLNIDIEIISVKGSNNLTAPNKSTTGNNITVENCGFATIQVCNRILKRLEPIRKEMENPTWKDLVFTAYQNGIDLCEHYVLGTEQTKSYSLYGVSIAEVEIDVLTGQHIIRRADLMIDGGVSLNPEIDISQVEGAFVMGIGYWTFEDLVYDPDTGVLMNNRSWNYKPPGAKDIPEDFRVYLRNYSNNAIAIDESSLCMSYVIPIAFRYALNSARLDAGNTEWYQLDGPCTTERILLTSLTGENMATIQACNRILKRLEPIRKEMENPTWKDLVFTAYQNGIDLCEHYVWNIFTIESLGNHEEGYHSIQAMLADKNGSQCGYCSPGMVMNMYSLILKSSHISMEQIENSFGGNICRCTGYRAILDAFKGFAIDAPPSMVKNIHEIEELHKIKPCRKYGMPCVRSCYDKQPSDEKRMLSVKLKDGHFYRTFSIENLFLILKANPLGTYTLNGGNTANGVYRSSIKDMYIDINNIQELRNIEKTDSTLVLGGSVTLTTAIETFQKYSNDAGFKYLNQLAQHAEMIANITVRNIGTIAGNLMIKYQHNEFPSDLFLMLETVGAQVHVLESPSQKQSLYLWEFLNLDMHHKIIYSVVLPKLTDEYIYRSYKIMPRAQNAKAHVNAGFLFKLDSDGKVLELPNIIFGGINKSFKHARSTEEVLLDKSIIKNLSSTLKEALNTLHNELQPDYVLPDYSPKFRKTLAEGLFYRCMLSIKPENIRDFYRSGGTSLERGLNSGKQDYDTKLDEWPLTEPIQKLESLEQTSGECQFCDDLGPFPREVFCAFVVTNVGNGQIRKIDASEALKKKDVVAFFSAQDIPGKNLCISAASKLTSLSEDELLFAEKDILYAGQPVGVIVAKTHNLANEAAKLVKITYSESVKRPVISIEDAFKTTDKNRIRESVNIPAKRKGTSQYVVVTGFFHCGSQYHYTLETQSCVCVPVVGGMNVYPSSQWMDLIQVSIANCLNVQNSSINVLVKRLGGSYGSKISRNAQISCKRYSSRQEYAVWVNLDGVIQYLKTNQWSNCGSSFNEPHSEMIASYMQSCYLTDTWELHGYDVRTDLPSNTFCRASGSTEGIAMIENIMEHIATEINKDPLAVRLANMNDVDKSVLEPMIKDLSNRTNYEERKHSIDQYNTHNRWKKKGIAVLPMKYLVMYEEGQYETSVSVCARDGSVCVTHSGIEIDQGINTKIAQIAAHTLDIRIEMISVKQSNNLSAPNKSTGHSITTETCGYTTIQACRDILNKLVPIRKKIKDPKWSDLIFKAYEENVDLSSRYTLVTGPTKEVMKPYPIYGVTIAEVEIDVLTGQHIVRRVDLMIDAGQSLNPKIDIGQVEGAFVMGMGYWTSEDLMYDPKTGVLTNDRTWNYKPPGAKDIPEDFRVYLCKNSFNANGIHGSKSKIKTLLFKLLFTINIHICIELINS</sequence>
<dbReference type="GO" id="GO:0005506">
    <property type="term" value="F:iron ion binding"/>
    <property type="evidence" value="ECO:0007669"/>
    <property type="project" value="InterPro"/>
</dbReference>
<dbReference type="GO" id="GO:0005777">
    <property type="term" value="C:peroxisome"/>
    <property type="evidence" value="ECO:0007669"/>
    <property type="project" value="UniProtKB-SubCell"/>
</dbReference>
<feature type="domain" description="FAD-binding PCMH-type" evidence="17">
    <location>
        <begin position="2647"/>
        <end position="2827"/>
    </location>
</feature>
<evidence type="ECO:0000256" key="1">
    <source>
        <dbReference type="ARBA" id="ARBA00001924"/>
    </source>
</evidence>
<comment type="cofactor">
    <cofactor evidence="1">
        <name>Mo-molybdopterin</name>
        <dbReference type="ChEBI" id="CHEBI:71302"/>
    </cofactor>
</comment>
<dbReference type="PROSITE" id="PS51085">
    <property type="entry name" value="2FE2S_FER_2"/>
    <property type="match status" value="1"/>
</dbReference>
<evidence type="ECO:0000256" key="10">
    <source>
        <dbReference type="ARBA" id="ARBA00022827"/>
    </source>
</evidence>
<keyword evidence="7" id="KW-0285">Flavoprotein</keyword>
<dbReference type="SUPFAM" id="SSF54292">
    <property type="entry name" value="2Fe-2S ferredoxin-like"/>
    <property type="match status" value="2"/>
</dbReference>